<protein>
    <submittedName>
        <fullName evidence="1">Uncharacterized protein</fullName>
    </submittedName>
</protein>
<organism evidence="1 2">
    <name type="scientific">Leptosia nina</name>
    <dbReference type="NCBI Taxonomy" id="320188"/>
    <lineage>
        <taxon>Eukaryota</taxon>
        <taxon>Metazoa</taxon>
        <taxon>Ecdysozoa</taxon>
        <taxon>Arthropoda</taxon>
        <taxon>Hexapoda</taxon>
        <taxon>Insecta</taxon>
        <taxon>Pterygota</taxon>
        <taxon>Neoptera</taxon>
        <taxon>Endopterygota</taxon>
        <taxon>Lepidoptera</taxon>
        <taxon>Glossata</taxon>
        <taxon>Ditrysia</taxon>
        <taxon>Papilionoidea</taxon>
        <taxon>Pieridae</taxon>
        <taxon>Pierinae</taxon>
        <taxon>Leptosia</taxon>
    </lineage>
</organism>
<evidence type="ECO:0000313" key="1">
    <source>
        <dbReference type="EMBL" id="CAK1552036.1"/>
    </source>
</evidence>
<name>A0AAV1JT24_9NEOP</name>
<accession>A0AAV1JT24</accession>
<sequence length="80" mass="9324">MPISTPNPTYYFVSIFVYVLRSPQRWENHTRSWLPKDKRFGGLATVHTYCNDLARIRTAGGDENDASAIHDGWRYDTRSF</sequence>
<gene>
    <name evidence="1" type="ORF">LNINA_LOCUS11119</name>
</gene>
<dbReference type="Proteomes" id="UP001497472">
    <property type="component" value="Unassembled WGS sequence"/>
</dbReference>
<proteinExistence type="predicted"/>
<dbReference type="EMBL" id="CAVLEF010000132">
    <property type="protein sequence ID" value="CAK1552036.1"/>
    <property type="molecule type" value="Genomic_DNA"/>
</dbReference>
<keyword evidence="2" id="KW-1185">Reference proteome</keyword>
<dbReference type="AlphaFoldDB" id="A0AAV1JT24"/>
<evidence type="ECO:0000313" key="2">
    <source>
        <dbReference type="Proteomes" id="UP001497472"/>
    </source>
</evidence>
<comment type="caution">
    <text evidence="1">The sequence shown here is derived from an EMBL/GenBank/DDBJ whole genome shotgun (WGS) entry which is preliminary data.</text>
</comment>
<reference evidence="1 2" key="1">
    <citation type="submission" date="2023-11" db="EMBL/GenBank/DDBJ databases">
        <authorList>
            <person name="Okamura Y."/>
        </authorList>
    </citation>
    <scope>NUCLEOTIDE SEQUENCE [LARGE SCALE GENOMIC DNA]</scope>
</reference>